<dbReference type="Gene3D" id="2.60.40.10">
    <property type="entry name" value="Immunoglobulins"/>
    <property type="match status" value="2"/>
</dbReference>
<dbReference type="SUPFAM" id="SSF50965">
    <property type="entry name" value="Galactose oxidase, central domain"/>
    <property type="match status" value="1"/>
</dbReference>
<dbReference type="InterPro" id="IPR011043">
    <property type="entry name" value="Gal_Oxase/kelch_b-propeller"/>
</dbReference>
<name>A0A1M6PVY9_9BACT</name>
<keyword evidence="2" id="KW-1185">Reference proteome</keyword>
<dbReference type="Proteomes" id="UP000184275">
    <property type="component" value="Unassembled WGS sequence"/>
</dbReference>
<evidence type="ECO:0000313" key="2">
    <source>
        <dbReference type="Proteomes" id="UP000184275"/>
    </source>
</evidence>
<reference evidence="2" key="1">
    <citation type="submission" date="2016-11" db="EMBL/GenBank/DDBJ databases">
        <authorList>
            <person name="Varghese N."/>
            <person name="Submissions S."/>
        </authorList>
    </citation>
    <scope>NUCLEOTIDE SEQUENCE [LARGE SCALE GENOMIC DNA]</scope>
    <source>
        <strain evidence="2">UWOS</strain>
    </source>
</reference>
<dbReference type="PROSITE" id="PS51257">
    <property type="entry name" value="PROKAR_LIPOPROTEIN"/>
    <property type="match status" value="1"/>
</dbReference>
<dbReference type="InterPro" id="IPR013783">
    <property type="entry name" value="Ig-like_fold"/>
</dbReference>
<gene>
    <name evidence="1" type="ORF">SAMN05720469_101142</name>
</gene>
<evidence type="ECO:0000313" key="1">
    <source>
        <dbReference type="EMBL" id="SHK12080.1"/>
    </source>
</evidence>
<proteinExistence type="predicted"/>
<sequence>MKKLLFVALSLLLFVGCSRESDIRVNGTLRNNHSVIFAFTESPEELPTFIDSIAALDSVYTYDTLTVTVHDTVYFVGFLKYNTKKILRYAWKMGDVDSLFDGKNEELFAYAYDSAGIYSPLFIAVDGANARDTAGRGQYIRVVDTPPDISVDADTLWTRGLHDATIPFMASDSFGVIDSAFVVLLDSKNKPADTVEAKKDSSGFVYRARIPYEKAKDLLNGHNDVRYVYGAVDEDGNVSRDSAYLHFNRIPEISLLMPDSASRQSIYVPRFAFYYAGSDDDNPEDLRYSIRVGKSPDNAGTAPILTDANLVVSGIREKSWEAITDSVWNMDESLRGRLYWQVYVTDGYDTATSPTWNFFLGDLSATTGSFYGYAKFQGRKAHNGIQVVLENVETSNFTFTHTTATGYFKATVDPGTYRIYARDTTGFGYKRMILENQYVEMGDEKNVATMLLEDSMVPKIRINNYTSLFPSRDVSFSGTLSDSGSQIASAKAWLDGKEISLSVLKVNEWIMNFKDLSDGDHRFRFVVLDSAQNVSDTAKIDFTVKASSLKLSVNGKSTSMVLSDSTLHFVAYAGNVIPLPDSVTWTYKINGTTTVRKTAFGSDSSSSLDILGASSVPNIELGKIYTMSASVAGGTVVDSVRFGFIGDRPIIYFLQPKADTSVTMNDTLSFQVEKFLPAGTSASVQWNCDGILTKGYVCPSDDADKATLAWSSVGKKNVVLTLKQDGGASVSDMISVNVIADPPFVTVKTTEDVIRQKINAKLSYAVTANDKYGKVVAIEWGCNANASKISWDSSATVTPGKNVSATINVPLPQTETDNYKCVVRATDDDGEYGYDTLTFRVVLDKPSITLFTSSAEVKINSNIRVSGAAVDTLGRIESVELFCGSSLKSPTWVPISKPDTTVVAPSKECTWYCMMRVTDDDNLTAIDTATYSVLQDLPTVTASEDTLTVSIKDTLELDAMAYDKLGKIVLYQWSCGNSGVAGKYFVSSTSTPRYSAIMPTTETSDYLCIIRITDDDGNIAEDTTKITVLQDPPTLKVSTESFTTRVNYPIGINASASDKFGYIAKREWSCGSPSEIGDNWRTVSSYDTTWMGPATPQATYYCIARATDDDGNQVQDTIHISFTTDIPVITVDQGVAYILAGTSTELTARANKAWQSIKRYTWTCGNKGSSALQDTASKNHVWWAFNDPTDYLASDFYFFDDTTIAKLSRGSNEFYCIVWAQESGTNFIATDTTIIRTMSKMPEGIISMPDTVYLWSQDSSEISPKARYWYTSEANASSSKLGTLGDEDAQKFWWNFSNVSDKYWYEGNSDGTIDTSIAEFNAAFLRSSEEGSITVRLDYFDSSKAQMDVNFASRHQAEITSRKVYFRKAWKNISDVTDSVLELTTNANAPALSYCNDRLNIAYINESGSLVTKSRSGNKWSAFGSPNISGIVGQTLNLACDGNGNLYLSYISNSDRKAYVYKSASASNSWTALGSGLGTSVISAKLKINPKNNAPSIILLGSVNNTANIVRVYDYSNAKWNALTKATMNENSTYREVDMAFDPNGNRIVVANGNTSSDYTIYYYYIASGATSTASTKNNKININAESIQAFYSGEFFYVGFRSRDDDGLPRLVRAQATQSKLTNSNAFTTSGAEFTAFGHRCFNTFFAVDENGNPLLAIDDAFYARNSQVHVYRFADGAWAELGENELPYFKNIFGAKHGYYIRGFRPQLAVSSSGDIYLSMRAQEAPSSAASVLPGTNNGPIVMEYRGDDW</sequence>
<evidence type="ECO:0008006" key="3">
    <source>
        <dbReference type="Google" id="ProtNLM"/>
    </source>
</evidence>
<dbReference type="EMBL" id="FRAW01000001">
    <property type="protein sequence ID" value="SHK12080.1"/>
    <property type="molecule type" value="Genomic_DNA"/>
</dbReference>
<organism evidence="1 2">
    <name type="scientific">Fibrobacter intestinalis</name>
    <dbReference type="NCBI Taxonomy" id="28122"/>
    <lineage>
        <taxon>Bacteria</taxon>
        <taxon>Pseudomonadati</taxon>
        <taxon>Fibrobacterota</taxon>
        <taxon>Fibrobacteria</taxon>
        <taxon>Fibrobacterales</taxon>
        <taxon>Fibrobacteraceae</taxon>
        <taxon>Fibrobacter</taxon>
    </lineage>
</organism>
<accession>A0A1M6PVY9</accession>
<dbReference type="RefSeq" id="WP_073301778.1">
    <property type="nucleotide sequence ID" value="NZ_FRAW01000001.1"/>
</dbReference>
<protein>
    <recommendedName>
        <fullName evidence="3">Ig-like domain-containing protein</fullName>
    </recommendedName>
</protein>